<dbReference type="Gene3D" id="1.10.1740.10">
    <property type="match status" value="1"/>
</dbReference>
<keyword evidence="3" id="KW-0731">Sigma factor</keyword>
<evidence type="ECO:0000313" key="7">
    <source>
        <dbReference type="EMBL" id="SJZ62755.1"/>
    </source>
</evidence>
<dbReference type="InterPro" id="IPR013325">
    <property type="entry name" value="RNA_pol_sigma_r2"/>
</dbReference>
<dbReference type="InterPro" id="IPR013324">
    <property type="entry name" value="RNA_pol_sigma_r3/r4-like"/>
</dbReference>
<evidence type="ECO:0000256" key="2">
    <source>
        <dbReference type="ARBA" id="ARBA00023015"/>
    </source>
</evidence>
<dbReference type="SUPFAM" id="SSF88946">
    <property type="entry name" value="Sigma2 domain of RNA polymerase sigma factors"/>
    <property type="match status" value="1"/>
</dbReference>
<feature type="domain" description="RNA polymerase sigma factor 70 region 4 type 2" evidence="6">
    <location>
        <begin position="125"/>
        <end position="175"/>
    </location>
</feature>
<dbReference type="NCBIfam" id="TIGR02985">
    <property type="entry name" value="Sig70_bacteroi1"/>
    <property type="match status" value="1"/>
</dbReference>
<evidence type="ECO:0000259" key="6">
    <source>
        <dbReference type="Pfam" id="PF08281"/>
    </source>
</evidence>
<dbReference type="OrthoDB" id="659361at2"/>
<dbReference type="Pfam" id="PF04542">
    <property type="entry name" value="Sigma70_r2"/>
    <property type="match status" value="1"/>
</dbReference>
<dbReference type="EMBL" id="FUWZ01000001">
    <property type="protein sequence ID" value="SJZ62755.1"/>
    <property type="molecule type" value="Genomic_DNA"/>
</dbReference>
<dbReference type="InterPro" id="IPR036388">
    <property type="entry name" value="WH-like_DNA-bd_sf"/>
</dbReference>
<dbReference type="InterPro" id="IPR007627">
    <property type="entry name" value="RNA_pol_sigma70_r2"/>
</dbReference>
<dbReference type="GO" id="GO:0016987">
    <property type="term" value="F:sigma factor activity"/>
    <property type="evidence" value="ECO:0007669"/>
    <property type="project" value="UniProtKB-KW"/>
</dbReference>
<dbReference type="SUPFAM" id="SSF88659">
    <property type="entry name" value="Sigma3 and sigma4 domains of RNA polymerase sigma factors"/>
    <property type="match status" value="1"/>
</dbReference>
<dbReference type="PANTHER" id="PTHR43133">
    <property type="entry name" value="RNA POLYMERASE ECF-TYPE SIGMA FACTO"/>
    <property type="match status" value="1"/>
</dbReference>
<dbReference type="InterPro" id="IPR039425">
    <property type="entry name" value="RNA_pol_sigma-70-like"/>
</dbReference>
<dbReference type="InterPro" id="IPR013249">
    <property type="entry name" value="RNA_pol_sigma70_r4_t2"/>
</dbReference>
<name>A0A1T4M775_9BACT</name>
<dbReference type="AlphaFoldDB" id="A0A1T4M775"/>
<dbReference type="Proteomes" id="UP000190367">
    <property type="component" value="Unassembled WGS sequence"/>
</dbReference>
<dbReference type="RefSeq" id="WP_078667599.1">
    <property type="nucleotide sequence ID" value="NZ_FUWZ01000001.1"/>
</dbReference>
<proteinExistence type="inferred from homology"/>
<dbReference type="Gene3D" id="1.10.10.10">
    <property type="entry name" value="Winged helix-like DNA-binding domain superfamily/Winged helix DNA-binding domain"/>
    <property type="match status" value="1"/>
</dbReference>
<dbReference type="PANTHER" id="PTHR43133:SF46">
    <property type="entry name" value="RNA POLYMERASE SIGMA-70 FACTOR ECF SUBFAMILY"/>
    <property type="match status" value="1"/>
</dbReference>
<evidence type="ECO:0000259" key="5">
    <source>
        <dbReference type="Pfam" id="PF04542"/>
    </source>
</evidence>
<organism evidence="7 8">
    <name type="scientific">Chitinophaga eiseniae</name>
    <dbReference type="NCBI Taxonomy" id="634771"/>
    <lineage>
        <taxon>Bacteria</taxon>
        <taxon>Pseudomonadati</taxon>
        <taxon>Bacteroidota</taxon>
        <taxon>Chitinophagia</taxon>
        <taxon>Chitinophagales</taxon>
        <taxon>Chitinophagaceae</taxon>
        <taxon>Chitinophaga</taxon>
    </lineage>
</organism>
<dbReference type="InterPro" id="IPR014327">
    <property type="entry name" value="RNA_pol_sigma70_bacteroid"/>
</dbReference>
<comment type="similarity">
    <text evidence="1">Belongs to the sigma-70 factor family. ECF subfamily.</text>
</comment>
<sequence length="192" mass="22141">MLPANNIQELQRRISLHDDESAYKELFLHFYEPLVQFAGSFVRSAQVAEEVVSDVFINIWQGRRRLTEVLNLRVYLYVSTKNVALKYLMQQQKKSALSLDALELDMESPHYNPEEQLISAELLAKFEQAVSDLPPRCKIIFKLIKEDGLRYKEIAEILDISVKTIDNQLAIALARIARAINTSLKKPQRLQP</sequence>
<evidence type="ECO:0000256" key="3">
    <source>
        <dbReference type="ARBA" id="ARBA00023082"/>
    </source>
</evidence>
<feature type="domain" description="RNA polymerase sigma-70 region 2" evidence="5">
    <location>
        <begin position="26"/>
        <end position="93"/>
    </location>
</feature>
<keyword evidence="8" id="KW-1185">Reference proteome</keyword>
<dbReference type="Pfam" id="PF08281">
    <property type="entry name" value="Sigma70_r4_2"/>
    <property type="match status" value="1"/>
</dbReference>
<dbReference type="STRING" id="634771.SAMN04488128_101968"/>
<reference evidence="8" key="1">
    <citation type="submission" date="2017-02" db="EMBL/GenBank/DDBJ databases">
        <authorList>
            <person name="Varghese N."/>
            <person name="Submissions S."/>
        </authorList>
    </citation>
    <scope>NUCLEOTIDE SEQUENCE [LARGE SCALE GENOMIC DNA]</scope>
    <source>
        <strain evidence="8">DSM 22224</strain>
    </source>
</reference>
<protein>
    <submittedName>
        <fullName evidence="7">RNA polymerase sigma-70 factor, ECF subfamily</fullName>
    </submittedName>
</protein>
<keyword evidence="4" id="KW-0804">Transcription</keyword>
<evidence type="ECO:0000256" key="4">
    <source>
        <dbReference type="ARBA" id="ARBA00023163"/>
    </source>
</evidence>
<dbReference type="NCBIfam" id="TIGR02937">
    <property type="entry name" value="sigma70-ECF"/>
    <property type="match status" value="1"/>
</dbReference>
<evidence type="ECO:0000313" key="8">
    <source>
        <dbReference type="Proteomes" id="UP000190367"/>
    </source>
</evidence>
<keyword evidence="2" id="KW-0805">Transcription regulation</keyword>
<gene>
    <name evidence="7" type="ORF">SAMN04488128_101968</name>
</gene>
<evidence type="ECO:0000256" key="1">
    <source>
        <dbReference type="ARBA" id="ARBA00010641"/>
    </source>
</evidence>
<dbReference type="InterPro" id="IPR014284">
    <property type="entry name" value="RNA_pol_sigma-70_dom"/>
</dbReference>
<dbReference type="GO" id="GO:0003677">
    <property type="term" value="F:DNA binding"/>
    <property type="evidence" value="ECO:0007669"/>
    <property type="project" value="InterPro"/>
</dbReference>
<accession>A0A1T4M775</accession>
<dbReference type="GO" id="GO:0006352">
    <property type="term" value="P:DNA-templated transcription initiation"/>
    <property type="evidence" value="ECO:0007669"/>
    <property type="project" value="InterPro"/>
</dbReference>